<keyword evidence="4" id="KW-0238">DNA-binding</keyword>
<gene>
    <name evidence="8" type="ORF">JOC54_003094</name>
</gene>
<dbReference type="PANTHER" id="PTHR43280:SF28">
    <property type="entry name" value="HTH-TYPE TRANSCRIPTIONAL ACTIVATOR RHAS"/>
    <property type="match status" value="1"/>
</dbReference>
<name>A0ABS2SZC7_9BACI</name>
<dbReference type="Pfam" id="PF02805">
    <property type="entry name" value="Ada_Zn_binding"/>
    <property type="match status" value="1"/>
</dbReference>
<dbReference type="InterPro" id="IPR009057">
    <property type="entry name" value="Homeodomain-like_sf"/>
</dbReference>
<dbReference type="EMBL" id="JAFBCV010000010">
    <property type="protein sequence ID" value="MBM7839814.1"/>
    <property type="molecule type" value="Genomic_DNA"/>
</dbReference>
<protein>
    <submittedName>
        <fullName evidence="8">AraC family transcriptional regulator of adaptative response / methylphosphotriester-DNA alkyltransferase methyltransferase</fullName>
        <ecNumber evidence="8">2.1.1.-</ecNumber>
    </submittedName>
</protein>
<dbReference type="GO" id="GO:0008168">
    <property type="term" value="F:methyltransferase activity"/>
    <property type="evidence" value="ECO:0007669"/>
    <property type="project" value="UniProtKB-KW"/>
</dbReference>
<evidence type="ECO:0000313" key="8">
    <source>
        <dbReference type="EMBL" id="MBM7839814.1"/>
    </source>
</evidence>
<keyword evidence="2 8" id="KW-0489">Methyltransferase</keyword>
<dbReference type="Proteomes" id="UP001179280">
    <property type="component" value="Unassembled WGS sequence"/>
</dbReference>
<dbReference type="InterPro" id="IPR018060">
    <property type="entry name" value="HTH_AraC"/>
</dbReference>
<dbReference type="Pfam" id="PF12833">
    <property type="entry name" value="HTH_18"/>
    <property type="match status" value="1"/>
</dbReference>
<feature type="domain" description="HTH araC/xylS-type" evidence="7">
    <location>
        <begin position="84"/>
        <end position="182"/>
    </location>
</feature>
<evidence type="ECO:0000256" key="4">
    <source>
        <dbReference type="ARBA" id="ARBA00023125"/>
    </source>
</evidence>
<dbReference type="Gene3D" id="3.40.10.10">
    <property type="entry name" value="DNA Methylphosphotriester Repair Domain"/>
    <property type="match status" value="1"/>
</dbReference>
<evidence type="ECO:0000256" key="2">
    <source>
        <dbReference type="ARBA" id="ARBA00022603"/>
    </source>
</evidence>
<dbReference type="PIRSF" id="PIRSF000408">
    <property type="entry name" value="Alkyltransferas_AdaA"/>
    <property type="match status" value="1"/>
</dbReference>
<dbReference type="InterPro" id="IPR016220">
    <property type="entry name" value="Me-P-triester_DNA_alkyl-Trfase"/>
</dbReference>
<dbReference type="InterPro" id="IPR004026">
    <property type="entry name" value="Ada_DNA_repair_Zn-bd"/>
</dbReference>
<comment type="caution">
    <text evidence="8">The sequence shown here is derived from an EMBL/GenBank/DDBJ whole genome shotgun (WGS) entry which is preliminary data.</text>
</comment>
<keyword evidence="5" id="KW-0010">Activator</keyword>
<evidence type="ECO:0000256" key="5">
    <source>
        <dbReference type="ARBA" id="ARBA00023159"/>
    </source>
</evidence>
<dbReference type="InterPro" id="IPR035451">
    <property type="entry name" value="Ada-like_dom_sf"/>
</dbReference>
<evidence type="ECO:0000256" key="6">
    <source>
        <dbReference type="ARBA" id="ARBA00023163"/>
    </source>
</evidence>
<evidence type="ECO:0000256" key="3">
    <source>
        <dbReference type="ARBA" id="ARBA00023015"/>
    </source>
</evidence>
<keyword evidence="3" id="KW-0805">Transcription regulation</keyword>
<keyword evidence="8" id="KW-0808">Transferase</keyword>
<dbReference type="SUPFAM" id="SSF57884">
    <property type="entry name" value="Ada DNA repair protein, N-terminal domain (N-Ada 10)"/>
    <property type="match status" value="1"/>
</dbReference>
<dbReference type="EC" id="2.1.1.-" evidence="8"/>
<dbReference type="SMART" id="SM00342">
    <property type="entry name" value="HTH_ARAC"/>
    <property type="match status" value="1"/>
</dbReference>
<keyword evidence="9" id="KW-1185">Reference proteome</keyword>
<comment type="cofactor">
    <cofactor evidence="1">
        <name>Zn(2+)</name>
        <dbReference type="ChEBI" id="CHEBI:29105"/>
    </cofactor>
</comment>
<reference evidence="8" key="1">
    <citation type="submission" date="2021-01" db="EMBL/GenBank/DDBJ databases">
        <title>Genomic Encyclopedia of Type Strains, Phase IV (KMG-IV): sequencing the most valuable type-strain genomes for metagenomic binning, comparative biology and taxonomic classification.</title>
        <authorList>
            <person name="Goeker M."/>
        </authorList>
    </citation>
    <scope>NUCLEOTIDE SEQUENCE</scope>
    <source>
        <strain evidence="8">DSM 21943</strain>
    </source>
</reference>
<dbReference type="SUPFAM" id="SSF46689">
    <property type="entry name" value="Homeodomain-like"/>
    <property type="match status" value="2"/>
</dbReference>
<dbReference type="GO" id="GO:0032259">
    <property type="term" value="P:methylation"/>
    <property type="evidence" value="ECO:0007669"/>
    <property type="project" value="UniProtKB-KW"/>
</dbReference>
<sequence length="185" mass="21310">MIETPIPQEYWLAIQANNAAYDGQFYYGVTTTKIVCRPSCRSRVPKRENIAIYRQLETAVHEGFRPCKRCKPNDLKTPDDAWIEAISSYIKNHIDEKLTLEHLGQLFNGSPYHLQRIFKKGVGISPQIYIRKLRMERAKALLLQTDHSIALIGREVGIPNQPYFTTLFQKETGQSPTAFRKKGTR</sequence>
<evidence type="ECO:0000313" key="9">
    <source>
        <dbReference type="Proteomes" id="UP001179280"/>
    </source>
</evidence>
<proteinExistence type="predicted"/>
<evidence type="ECO:0000259" key="7">
    <source>
        <dbReference type="PROSITE" id="PS01124"/>
    </source>
</evidence>
<evidence type="ECO:0000256" key="1">
    <source>
        <dbReference type="ARBA" id="ARBA00001947"/>
    </source>
</evidence>
<keyword evidence="6" id="KW-0804">Transcription</keyword>
<organism evidence="8 9">
    <name type="scientific">Shouchella xiaoxiensis</name>
    <dbReference type="NCBI Taxonomy" id="766895"/>
    <lineage>
        <taxon>Bacteria</taxon>
        <taxon>Bacillati</taxon>
        <taxon>Bacillota</taxon>
        <taxon>Bacilli</taxon>
        <taxon>Bacillales</taxon>
        <taxon>Bacillaceae</taxon>
        <taxon>Shouchella</taxon>
    </lineage>
</organism>
<dbReference type="RefSeq" id="WP_204467042.1">
    <property type="nucleotide sequence ID" value="NZ_JAFBCV010000010.1"/>
</dbReference>
<dbReference type="PROSITE" id="PS01124">
    <property type="entry name" value="HTH_ARAC_FAMILY_2"/>
    <property type="match status" value="1"/>
</dbReference>
<accession>A0ABS2SZC7</accession>
<dbReference type="Gene3D" id="1.10.10.60">
    <property type="entry name" value="Homeodomain-like"/>
    <property type="match status" value="2"/>
</dbReference>
<dbReference type="PANTHER" id="PTHR43280">
    <property type="entry name" value="ARAC-FAMILY TRANSCRIPTIONAL REGULATOR"/>
    <property type="match status" value="1"/>
</dbReference>